<keyword evidence="2 9" id="KW-0489">Methyltransferase</keyword>
<reference evidence="8" key="1">
    <citation type="submission" date="2022-10" db="EMBL/GenBank/DDBJ databases">
        <authorList>
            <person name="Chen Y."/>
            <person name="Dougan E. K."/>
            <person name="Chan C."/>
            <person name="Rhodes N."/>
            <person name="Thang M."/>
        </authorList>
    </citation>
    <scope>NUCLEOTIDE SEQUENCE</scope>
</reference>
<dbReference type="GO" id="GO:0000049">
    <property type="term" value="F:tRNA binding"/>
    <property type="evidence" value="ECO:0007669"/>
    <property type="project" value="TreeGrafter"/>
</dbReference>
<name>A0A9P1D675_9DINO</name>
<dbReference type="EMBL" id="CAMXCT030003319">
    <property type="protein sequence ID" value="CAL4791023.1"/>
    <property type="molecule type" value="Genomic_DNA"/>
</dbReference>
<dbReference type="Proteomes" id="UP001152797">
    <property type="component" value="Unassembled WGS sequence"/>
</dbReference>
<dbReference type="InterPro" id="IPR007356">
    <property type="entry name" value="tRNA_m1G_MeTrfase_euk"/>
</dbReference>
<evidence type="ECO:0000256" key="1">
    <source>
        <dbReference type="ARBA" id="ARBA00012797"/>
    </source>
</evidence>
<protein>
    <recommendedName>
        <fullName evidence="1">tRNA (guanine(9)-N(1))-methyltransferase</fullName>
        <ecNumber evidence="1">2.1.1.221</ecNumber>
    </recommendedName>
</protein>
<dbReference type="InterPro" id="IPR028564">
    <property type="entry name" value="MT_TRM10-typ"/>
</dbReference>
<feature type="compositionally biased region" description="Basic and acidic residues" evidence="6">
    <location>
        <begin position="100"/>
        <end position="123"/>
    </location>
</feature>
<evidence type="ECO:0000256" key="2">
    <source>
        <dbReference type="ARBA" id="ARBA00022603"/>
    </source>
</evidence>
<dbReference type="GO" id="GO:0052905">
    <property type="term" value="F:tRNA (guanosine(9)-N1)-methyltransferase activity"/>
    <property type="evidence" value="ECO:0007669"/>
    <property type="project" value="UniProtKB-EC"/>
</dbReference>
<evidence type="ECO:0000256" key="6">
    <source>
        <dbReference type="SAM" id="MobiDB-lite"/>
    </source>
</evidence>
<sequence length="383" mass="43992">MVPGSCWPSCDARLSLAAASRLKAFGDQSWIQRHGPLRQSEKPYVQKHLVALQAGRLAHLKRWACALTSTLFTWLRRASEATEGPQGRQGRRRRYPAIPGEERLDLSPAEKRKWRKEQRWLQKKERRRSQRAAERQRAARRKKAALQEKLADKSEEERKAYWEEQQRLKVAREQSVRQAFAHGNPKVVINCSFGDLMPARDNKSLASQVKLAYAFLKRSMAHVQLHVTSLEDTNPALPYFKAVGMDGWQVHVHKESVWDLYRTEDLVVLSPDADEDLDQVEEDKIYVIGGLVDRRPQKKRSRTQAEAQGGSIQLRKLPLKRFAPKGSYPILNIDVVVKILAQRKLRRGPDAWPDILSNCIPHRHLSRNDKAPDTLTKCCVICV</sequence>
<evidence type="ECO:0000256" key="5">
    <source>
        <dbReference type="ARBA" id="ARBA00048434"/>
    </source>
</evidence>
<reference evidence="9 10" key="2">
    <citation type="submission" date="2024-05" db="EMBL/GenBank/DDBJ databases">
        <authorList>
            <person name="Chen Y."/>
            <person name="Shah S."/>
            <person name="Dougan E. K."/>
            <person name="Thang M."/>
            <person name="Chan C."/>
        </authorList>
    </citation>
    <scope>NUCLEOTIDE SEQUENCE [LARGE SCALE GENOMIC DNA]</scope>
</reference>
<accession>A0A9P1D675</accession>
<proteinExistence type="predicted"/>
<dbReference type="CDD" id="cd18089">
    <property type="entry name" value="SPOUT_Trm10-like"/>
    <property type="match status" value="1"/>
</dbReference>
<keyword evidence="3" id="KW-0808">Transferase</keyword>
<gene>
    <name evidence="8" type="ORF">C1SCF055_LOCUS29558</name>
</gene>
<comment type="caution">
    <text evidence="8">The sequence shown here is derived from an EMBL/GenBank/DDBJ whole genome shotgun (WGS) entry which is preliminary data.</text>
</comment>
<dbReference type="EMBL" id="CAMXCT020003319">
    <property type="protein sequence ID" value="CAL1157086.1"/>
    <property type="molecule type" value="Genomic_DNA"/>
</dbReference>
<evidence type="ECO:0000256" key="3">
    <source>
        <dbReference type="ARBA" id="ARBA00022679"/>
    </source>
</evidence>
<dbReference type="PANTHER" id="PTHR13563">
    <property type="entry name" value="TRNA (GUANINE-9-) METHYLTRANSFERASE"/>
    <property type="match status" value="1"/>
</dbReference>
<dbReference type="GO" id="GO:0002939">
    <property type="term" value="P:tRNA N1-guanine methylation"/>
    <property type="evidence" value="ECO:0007669"/>
    <property type="project" value="TreeGrafter"/>
</dbReference>
<evidence type="ECO:0000259" key="7">
    <source>
        <dbReference type="PROSITE" id="PS51675"/>
    </source>
</evidence>
<dbReference type="AlphaFoldDB" id="A0A9P1D675"/>
<comment type="catalytic activity">
    <reaction evidence="5">
        <text>guanosine(9) in tRNA + S-adenosyl-L-methionine = N(1)-methylguanosine(9) in tRNA + S-adenosyl-L-homocysteine + H(+)</text>
        <dbReference type="Rhea" id="RHEA:43156"/>
        <dbReference type="Rhea" id="RHEA-COMP:10367"/>
        <dbReference type="Rhea" id="RHEA-COMP:10368"/>
        <dbReference type="ChEBI" id="CHEBI:15378"/>
        <dbReference type="ChEBI" id="CHEBI:57856"/>
        <dbReference type="ChEBI" id="CHEBI:59789"/>
        <dbReference type="ChEBI" id="CHEBI:73542"/>
        <dbReference type="ChEBI" id="CHEBI:74269"/>
        <dbReference type="EC" id="2.1.1.221"/>
    </reaction>
</comment>
<dbReference type="Gene3D" id="3.40.1280.30">
    <property type="match status" value="1"/>
</dbReference>
<dbReference type="EMBL" id="CAMXCT010003319">
    <property type="protein sequence ID" value="CAI4003711.1"/>
    <property type="molecule type" value="Genomic_DNA"/>
</dbReference>
<dbReference type="InterPro" id="IPR038459">
    <property type="entry name" value="MT_TRM10-typ_sf"/>
</dbReference>
<evidence type="ECO:0000313" key="9">
    <source>
        <dbReference type="EMBL" id="CAL4791023.1"/>
    </source>
</evidence>
<evidence type="ECO:0000256" key="4">
    <source>
        <dbReference type="ARBA" id="ARBA00022691"/>
    </source>
</evidence>
<feature type="domain" description="SAM-dependent MTase TRM10-type" evidence="7">
    <location>
        <begin position="172"/>
        <end position="367"/>
    </location>
</feature>
<dbReference type="OrthoDB" id="278300at2759"/>
<keyword evidence="4" id="KW-0949">S-adenosyl-L-methionine</keyword>
<evidence type="ECO:0000313" key="10">
    <source>
        <dbReference type="Proteomes" id="UP001152797"/>
    </source>
</evidence>
<dbReference type="EC" id="2.1.1.221" evidence="1"/>
<keyword evidence="10" id="KW-1185">Reference proteome</keyword>
<feature type="region of interest" description="Disordered" evidence="6">
    <location>
        <begin position="80"/>
        <end position="152"/>
    </location>
</feature>
<organism evidence="8">
    <name type="scientific">Cladocopium goreaui</name>
    <dbReference type="NCBI Taxonomy" id="2562237"/>
    <lineage>
        <taxon>Eukaryota</taxon>
        <taxon>Sar</taxon>
        <taxon>Alveolata</taxon>
        <taxon>Dinophyceae</taxon>
        <taxon>Suessiales</taxon>
        <taxon>Symbiodiniaceae</taxon>
        <taxon>Cladocopium</taxon>
    </lineage>
</organism>
<dbReference type="PANTHER" id="PTHR13563:SF13">
    <property type="entry name" value="TRNA METHYLTRANSFERASE 10 HOMOLOG A"/>
    <property type="match status" value="1"/>
</dbReference>
<dbReference type="PROSITE" id="PS51675">
    <property type="entry name" value="SAM_MT_TRM10"/>
    <property type="match status" value="1"/>
</dbReference>
<evidence type="ECO:0000313" key="8">
    <source>
        <dbReference type="EMBL" id="CAI4003711.1"/>
    </source>
</evidence>
<dbReference type="GO" id="GO:0005634">
    <property type="term" value="C:nucleus"/>
    <property type="evidence" value="ECO:0007669"/>
    <property type="project" value="TreeGrafter"/>
</dbReference>